<keyword evidence="2" id="KW-0732">Signal</keyword>
<feature type="compositionally biased region" description="Polar residues" evidence="1">
    <location>
        <begin position="46"/>
        <end position="57"/>
    </location>
</feature>
<proteinExistence type="predicted"/>
<feature type="compositionally biased region" description="Low complexity" evidence="1">
    <location>
        <begin position="123"/>
        <end position="143"/>
    </location>
</feature>
<dbReference type="RefSeq" id="XP_006681693.1">
    <property type="nucleotide sequence ID" value="XM_006681630.1"/>
</dbReference>
<feature type="region of interest" description="Disordered" evidence="1">
    <location>
        <begin position="78"/>
        <end position="151"/>
    </location>
</feature>
<reference evidence="3 4" key="1">
    <citation type="submission" date="2009-12" db="EMBL/GenBank/DDBJ databases">
        <title>The draft genome of Batrachochytrium dendrobatidis.</title>
        <authorList>
            <consortium name="US DOE Joint Genome Institute (JGI-PGF)"/>
            <person name="Kuo A."/>
            <person name="Salamov A."/>
            <person name="Schmutz J."/>
            <person name="Lucas S."/>
            <person name="Pitluck S."/>
            <person name="Rosenblum E."/>
            <person name="Stajich J."/>
            <person name="Eisen M."/>
            <person name="Grigoriev I.V."/>
        </authorList>
    </citation>
    <scope>NUCLEOTIDE SEQUENCE [LARGE SCALE GENOMIC DNA]</scope>
    <source>
        <strain evidence="4">JAM81 / FGSC 10211</strain>
    </source>
</reference>
<accession>F4PB52</accession>
<gene>
    <name evidence="3" type="ORF">BATDEDRAFT_27532</name>
</gene>
<evidence type="ECO:0000313" key="3">
    <source>
        <dbReference type="EMBL" id="EGF77794.1"/>
    </source>
</evidence>
<dbReference type="GeneID" id="18239344"/>
<feature type="region of interest" description="Disordered" evidence="1">
    <location>
        <begin position="38"/>
        <end position="57"/>
    </location>
</feature>
<feature type="chain" id="PRO_5003315005" evidence="2">
    <location>
        <begin position="19"/>
        <end position="188"/>
    </location>
</feature>
<dbReference type="Proteomes" id="UP000007241">
    <property type="component" value="Unassembled WGS sequence"/>
</dbReference>
<keyword evidence="4" id="KW-1185">Reference proteome</keyword>
<evidence type="ECO:0000256" key="2">
    <source>
        <dbReference type="SAM" id="SignalP"/>
    </source>
</evidence>
<dbReference type="EMBL" id="GL882891">
    <property type="protein sequence ID" value="EGF77794.1"/>
    <property type="molecule type" value="Genomic_DNA"/>
</dbReference>
<sequence length="188" mass="18044">MKLYILATVCTFVAAATAAVIPSTDPLSTLKLSKRSIADKGDASDDSNATAEPKNNFSIGDIFSGVKTIIDKIGKKGGKGIEADPASGDGVGNADPNTDGNADPASTGDGTGDTPAPADGNVDPASTGDGTGDTPAPTDGNTDSSPSKTGKKIIDTIGGIFGGKDGGGLGGIFGGKGGGGLGGIFGGV</sequence>
<evidence type="ECO:0000313" key="4">
    <source>
        <dbReference type="Proteomes" id="UP000007241"/>
    </source>
</evidence>
<feature type="signal peptide" evidence="2">
    <location>
        <begin position="1"/>
        <end position="18"/>
    </location>
</feature>
<name>F4PB52_BATDJ</name>
<evidence type="ECO:0000256" key="1">
    <source>
        <dbReference type="SAM" id="MobiDB-lite"/>
    </source>
</evidence>
<protein>
    <submittedName>
        <fullName evidence="3">Uncharacterized protein</fullName>
    </submittedName>
</protein>
<dbReference type="AlphaFoldDB" id="F4PB52"/>
<dbReference type="InParanoid" id="F4PB52"/>
<dbReference type="HOGENOM" id="CLU_1440793_0_0_1"/>
<organism evidence="3 4">
    <name type="scientific">Batrachochytrium dendrobatidis (strain JAM81 / FGSC 10211)</name>
    <name type="common">Frog chytrid fungus</name>
    <dbReference type="NCBI Taxonomy" id="684364"/>
    <lineage>
        <taxon>Eukaryota</taxon>
        <taxon>Fungi</taxon>
        <taxon>Fungi incertae sedis</taxon>
        <taxon>Chytridiomycota</taxon>
        <taxon>Chytridiomycota incertae sedis</taxon>
        <taxon>Chytridiomycetes</taxon>
        <taxon>Rhizophydiales</taxon>
        <taxon>Rhizophydiales incertae sedis</taxon>
        <taxon>Batrachochytrium</taxon>
    </lineage>
</organism>